<keyword evidence="5 8" id="KW-0812">Transmembrane</keyword>
<keyword evidence="10" id="KW-1185">Reference proteome</keyword>
<feature type="transmembrane region" description="Helical" evidence="8">
    <location>
        <begin position="59"/>
        <end position="81"/>
    </location>
</feature>
<feature type="transmembrane region" description="Helical" evidence="8">
    <location>
        <begin position="178"/>
        <end position="194"/>
    </location>
</feature>
<evidence type="ECO:0000256" key="6">
    <source>
        <dbReference type="ARBA" id="ARBA00022989"/>
    </source>
</evidence>
<evidence type="ECO:0000313" key="10">
    <source>
        <dbReference type="Proteomes" id="UP001612915"/>
    </source>
</evidence>
<evidence type="ECO:0000256" key="8">
    <source>
        <dbReference type="SAM" id="Phobius"/>
    </source>
</evidence>
<dbReference type="Pfam" id="PF03591">
    <property type="entry name" value="AzlC"/>
    <property type="match status" value="1"/>
</dbReference>
<dbReference type="PANTHER" id="PTHR34979:SF1">
    <property type="entry name" value="INNER MEMBRANE PROTEIN YGAZ"/>
    <property type="match status" value="1"/>
</dbReference>
<reference evidence="9 10" key="1">
    <citation type="submission" date="2024-10" db="EMBL/GenBank/DDBJ databases">
        <title>The Natural Products Discovery Center: Release of the First 8490 Sequenced Strains for Exploring Actinobacteria Biosynthetic Diversity.</title>
        <authorList>
            <person name="Kalkreuter E."/>
            <person name="Kautsar S.A."/>
            <person name="Yang D."/>
            <person name="Bader C.D."/>
            <person name="Teijaro C.N."/>
            <person name="Fluegel L."/>
            <person name="Davis C.M."/>
            <person name="Simpson J.R."/>
            <person name="Lauterbach L."/>
            <person name="Steele A.D."/>
            <person name="Gui C."/>
            <person name="Meng S."/>
            <person name="Li G."/>
            <person name="Viehrig K."/>
            <person name="Ye F."/>
            <person name="Su P."/>
            <person name="Kiefer A.F."/>
            <person name="Nichols A."/>
            <person name="Cepeda A.J."/>
            <person name="Yan W."/>
            <person name="Fan B."/>
            <person name="Jiang Y."/>
            <person name="Adhikari A."/>
            <person name="Zheng C.-J."/>
            <person name="Schuster L."/>
            <person name="Cowan T.M."/>
            <person name="Smanski M.J."/>
            <person name="Chevrette M.G."/>
            <person name="De Carvalho L.P.S."/>
            <person name="Shen B."/>
        </authorList>
    </citation>
    <scope>NUCLEOTIDE SEQUENCE [LARGE SCALE GENOMIC DNA]</scope>
    <source>
        <strain evidence="9 10">NPDC049639</strain>
    </source>
</reference>
<dbReference type="EMBL" id="JBITLV010000003">
    <property type="protein sequence ID" value="MFI7587658.1"/>
    <property type="molecule type" value="Genomic_DNA"/>
</dbReference>
<evidence type="ECO:0000256" key="5">
    <source>
        <dbReference type="ARBA" id="ARBA00022692"/>
    </source>
</evidence>
<evidence type="ECO:0000256" key="3">
    <source>
        <dbReference type="ARBA" id="ARBA00022448"/>
    </source>
</evidence>
<dbReference type="InterPro" id="IPR011606">
    <property type="entry name" value="Brnchd-chn_aa_trnsp_permease"/>
</dbReference>
<proteinExistence type="inferred from homology"/>
<evidence type="ECO:0000256" key="7">
    <source>
        <dbReference type="ARBA" id="ARBA00023136"/>
    </source>
</evidence>
<feature type="transmembrane region" description="Helical" evidence="8">
    <location>
        <begin position="206"/>
        <end position="238"/>
    </location>
</feature>
<comment type="subcellular location">
    <subcellularLocation>
        <location evidence="1">Cell membrane</location>
        <topology evidence="1">Multi-pass membrane protein</topology>
    </subcellularLocation>
</comment>
<accession>A0ABW8ANH2</accession>
<dbReference type="RefSeq" id="WP_398279757.1">
    <property type="nucleotide sequence ID" value="NZ_JBITLV010000003.1"/>
</dbReference>
<sequence length="239" mass="23771">MTRGTQDPARAAAVRQALSVGLAVGAYGVSFGALGAASGLSVAQTCVLSLLMFSGGSQFALAGIVGAGGSGLSAVATAGLLGVRNGLYGLQVGPLLRGAPAPTGWRRPLKPVRDLVGVQLTIDETTAVATGQQAVQPDRPDVARVGFWVTGVTVFSLWNATTLAGALLGTAAGDPRRFGLDAAAAAAFLALLWPRLRELSARRAALVAALVAAVAVPFVPAGVPVLIAAVAALGMAVLV</sequence>
<comment type="caution">
    <text evidence="9">The sequence shown here is derived from an EMBL/GenBank/DDBJ whole genome shotgun (WGS) entry which is preliminary data.</text>
</comment>
<keyword evidence="4" id="KW-1003">Cell membrane</keyword>
<feature type="transmembrane region" description="Helical" evidence="8">
    <location>
        <begin position="20"/>
        <end position="53"/>
    </location>
</feature>
<evidence type="ECO:0000256" key="2">
    <source>
        <dbReference type="ARBA" id="ARBA00010735"/>
    </source>
</evidence>
<name>A0ABW8ANH2_9ACTN</name>
<organism evidence="9 10">
    <name type="scientific">Spongisporangium articulatum</name>
    <dbReference type="NCBI Taxonomy" id="3362603"/>
    <lineage>
        <taxon>Bacteria</taxon>
        <taxon>Bacillati</taxon>
        <taxon>Actinomycetota</taxon>
        <taxon>Actinomycetes</taxon>
        <taxon>Kineosporiales</taxon>
        <taxon>Kineosporiaceae</taxon>
        <taxon>Spongisporangium</taxon>
    </lineage>
</organism>
<comment type="similarity">
    <text evidence="2">Belongs to the AzlC family.</text>
</comment>
<feature type="transmembrane region" description="Helical" evidence="8">
    <location>
        <begin position="145"/>
        <end position="172"/>
    </location>
</feature>
<dbReference type="PANTHER" id="PTHR34979">
    <property type="entry name" value="INNER MEMBRANE PROTEIN YGAZ"/>
    <property type="match status" value="1"/>
</dbReference>
<evidence type="ECO:0000256" key="1">
    <source>
        <dbReference type="ARBA" id="ARBA00004651"/>
    </source>
</evidence>
<keyword evidence="3" id="KW-0813">Transport</keyword>
<dbReference type="Proteomes" id="UP001612915">
    <property type="component" value="Unassembled WGS sequence"/>
</dbReference>
<keyword evidence="7 8" id="KW-0472">Membrane</keyword>
<gene>
    <name evidence="9" type="ORF">ACIB24_11340</name>
</gene>
<protein>
    <submittedName>
        <fullName evidence="9">AzlC family ABC transporter permease</fullName>
    </submittedName>
</protein>
<evidence type="ECO:0000313" key="9">
    <source>
        <dbReference type="EMBL" id="MFI7587658.1"/>
    </source>
</evidence>
<evidence type="ECO:0000256" key="4">
    <source>
        <dbReference type="ARBA" id="ARBA00022475"/>
    </source>
</evidence>
<keyword evidence="6 8" id="KW-1133">Transmembrane helix</keyword>